<dbReference type="AlphaFoldDB" id="A0A179HQT5"/>
<dbReference type="EMBL" id="LSBI01000003">
    <property type="protein sequence ID" value="OAQ91780.1"/>
    <property type="molecule type" value="Genomic_DNA"/>
</dbReference>
<accession>A0A179HQT5</accession>
<reference evidence="2 3" key="1">
    <citation type="submission" date="2016-02" db="EMBL/GenBank/DDBJ databases">
        <title>Biosynthesis of antibiotic leucinostatins and their inhibition on Phytophthora in bio-control Purpureocillium lilacinum.</title>
        <authorList>
            <person name="Wang G."/>
            <person name="Liu Z."/>
            <person name="Lin R."/>
            <person name="Li E."/>
            <person name="Mao Z."/>
            <person name="Ling J."/>
            <person name="Yin W."/>
            <person name="Xie B."/>
        </authorList>
    </citation>
    <scope>NUCLEOTIDE SEQUENCE [LARGE SCALE GENOMIC DNA]</scope>
    <source>
        <strain evidence="2">PLFJ-1</strain>
    </source>
</reference>
<sequence>MHHGPETPTSRHTTARRGRCASLPTGTRHGTVPKTLTAVQGSWLSKTEHGKTVR</sequence>
<protein>
    <submittedName>
        <fullName evidence="2">Uncharacterized protein</fullName>
    </submittedName>
</protein>
<gene>
    <name evidence="2" type="ORF">VFPFJ_03520</name>
</gene>
<dbReference type="Proteomes" id="UP000078340">
    <property type="component" value="Unassembled WGS sequence"/>
</dbReference>
<evidence type="ECO:0000256" key="1">
    <source>
        <dbReference type="SAM" id="MobiDB-lite"/>
    </source>
</evidence>
<feature type="region of interest" description="Disordered" evidence="1">
    <location>
        <begin position="1"/>
        <end position="54"/>
    </location>
</feature>
<proteinExistence type="predicted"/>
<evidence type="ECO:0000313" key="3">
    <source>
        <dbReference type="Proteomes" id="UP000078340"/>
    </source>
</evidence>
<organism evidence="2 3">
    <name type="scientific">Purpureocillium lilacinum</name>
    <name type="common">Paecilomyces lilacinus</name>
    <dbReference type="NCBI Taxonomy" id="33203"/>
    <lineage>
        <taxon>Eukaryota</taxon>
        <taxon>Fungi</taxon>
        <taxon>Dikarya</taxon>
        <taxon>Ascomycota</taxon>
        <taxon>Pezizomycotina</taxon>
        <taxon>Sordariomycetes</taxon>
        <taxon>Hypocreomycetidae</taxon>
        <taxon>Hypocreales</taxon>
        <taxon>Ophiocordycipitaceae</taxon>
        <taxon>Purpureocillium</taxon>
    </lineage>
</organism>
<name>A0A179HQT5_PURLI</name>
<comment type="caution">
    <text evidence="2">The sequence shown here is derived from an EMBL/GenBank/DDBJ whole genome shotgun (WGS) entry which is preliminary data.</text>
</comment>
<evidence type="ECO:0000313" key="2">
    <source>
        <dbReference type="EMBL" id="OAQ91780.1"/>
    </source>
</evidence>